<dbReference type="Pfam" id="PF01554">
    <property type="entry name" value="MatE"/>
    <property type="match status" value="1"/>
</dbReference>
<feature type="transmembrane region" description="Helical" evidence="2">
    <location>
        <begin position="139"/>
        <end position="160"/>
    </location>
</feature>
<keyword evidence="2" id="KW-0812">Transmembrane</keyword>
<dbReference type="EMBL" id="GDJX01023385">
    <property type="protein sequence ID" value="JAT44551.1"/>
    <property type="molecule type" value="Transcribed_RNA"/>
</dbReference>
<evidence type="ECO:0000313" key="3">
    <source>
        <dbReference type="EMBL" id="JAT44551.1"/>
    </source>
</evidence>
<dbReference type="AlphaFoldDB" id="A0A1D1XQ94"/>
<feature type="transmembrane region" description="Helical" evidence="2">
    <location>
        <begin position="36"/>
        <end position="60"/>
    </location>
</feature>
<dbReference type="GO" id="GO:0042910">
    <property type="term" value="F:xenobiotic transmembrane transporter activity"/>
    <property type="evidence" value="ECO:0007669"/>
    <property type="project" value="InterPro"/>
</dbReference>
<organism evidence="3">
    <name type="scientific">Anthurium amnicola</name>
    <dbReference type="NCBI Taxonomy" id="1678845"/>
    <lineage>
        <taxon>Eukaryota</taxon>
        <taxon>Viridiplantae</taxon>
        <taxon>Streptophyta</taxon>
        <taxon>Embryophyta</taxon>
        <taxon>Tracheophyta</taxon>
        <taxon>Spermatophyta</taxon>
        <taxon>Magnoliopsida</taxon>
        <taxon>Liliopsida</taxon>
        <taxon>Araceae</taxon>
        <taxon>Pothoideae</taxon>
        <taxon>Potheae</taxon>
        <taxon>Anthurium</taxon>
    </lineage>
</organism>
<dbReference type="GO" id="GO:0016020">
    <property type="term" value="C:membrane"/>
    <property type="evidence" value="ECO:0007669"/>
    <property type="project" value="InterPro"/>
</dbReference>
<dbReference type="PANTHER" id="PTHR11206">
    <property type="entry name" value="MULTIDRUG RESISTANCE PROTEIN"/>
    <property type="match status" value="1"/>
</dbReference>
<protein>
    <submittedName>
        <fullName evidence="3">Protein TRANSPARENT TESTA 12</fullName>
    </submittedName>
</protein>
<name>A0A1D1XQ94_9ARAE</name>
<keyword evidence="2" id="KW-0472">Membrane</keyword>
<evidence type="ECO:0000256" key="2">
    <source>
        <dbReference type="SAM" id="Phobius"/>
    </source>
</evidence>
<feature type="transmembrane region" description="Helical" evidence="2">
    <location>
        <begin position="80"/>
        <end position="102"/>
    </location>
</feature>
<gene>
    <name evidence="3" type="primary">TT12_53</name>
    <name evidence="3" type="ORF">g.38572</name>
</gene>
<comment type="similarity">
    <text evidence="1">Belongs to the multi antimicrobial extrusion (MATE) (TC 2.A.66.1) family.</text>
</comment>
<dbReference type="GO" id="GO:0015297">
    <property type="term" value="F:antiporter activity"/>
    <property type="evidence" value="ECO:0007669"/>
    <property type="project" value="InterPro"/>
</dbReference>
<dbReference type="InterPro" id="IPR002528">
    <property type="entry name" value="MATE_fam"/>
</dbReference>
<reference evidence="3" key="1">
    <citation type="submission" date="2015-07" db="EMBL/GenBank/DDBJ databases">
        <title>Transcriptome Assembly of Anthurium amnicola.</title>
        <authorList>
            <person name="Suzuki J."/>
        </authorList>
    </citation>
    <scope>NUCLEOTIDE SEQUENCE</scope>
</reference>
<sequence>MSINSWQLMIPLAFFAGTGVRVANELGAGQGKAAKFATQVAVATSAAIGLCFWGLIMAFHNTFALIFTSSPAVLVAVNKLSVLLAFTILLNSVQPILSGVAVGSGWQGLVAYVNIGTYYLIGVPLGVFLGWIFNLGVLGIWAGMIGGTAVQTLILTFITIRCDWEKEAREASMRMEIWGGSQDA</sequence>
<proteinExistence type="inferred from homology"/>
<accession>A0A1D1XQ94</accession>
<feature type="transmembrane region" description="Helical" evidence="2">
    <location>
        <begin position="109"/>
        <end position="133"/>
    </location>
</feature>
<evidence type="ECO:0000256" key="1">
    <source>
        <dbReference type="ARBA" id="ARBA00010199"/>
    </source>
</evidence>
<keyword evidence="2" id="KW-1133">Transmembrane helix</keyword>